<dbReference type="RefSeq" id="WP_067229290.1">
    <property type="nucleotide sequence ID" value="NZ_KQ948550.1"/>
</dbReference>
<feature type="signal peptide" evidence="1">
    <location>
        <begin position="1"/>
        <end position="30"/>
    </location>
</feature>
<name>A0A117QPT6_9ACTN</name>
<keyword evidence="1" id="KW-0732">Signal</keyword>
<dbReference type="Proteomes" id="UP000053271">
    <property type="component" value="Unassembled WGS sequence"/>
</dbReference>
<dbReference type="AlphaFoldDB" id="A0A117QPT6"/>
<organism evidence="2 3">
    <name type="scientific">Streptomyces longwoodensis</name>
    <dbReference type="NCBI Taxonomy" id="68231"/>
    <lineage>
        <taxon>Bacteria</taxon>
        <taxon>Bacillati</taxon>
        <taxon>Actinomycetota</taxon>
        <taxon>Actinomycetes</taxon>
        <taxon>Kitasatosporales</taxon>
        <taxon>Streptomycetaceae</taxon>
        <taxon>Streptomyces</taxon>
    </lineage>
</organism>
<dbReference type="STRING" id="68231.AQJ30_05480"/>
<dbReference type="GeneID" id="91424070"/>
<evidence type="ECO:0000313" key="2">
    <source>
        <dbReference type="EMBL" id="KUN40134.1"/>
    </source>
</evidence>
<proteinExistence type="predicted"/>
<gene>
    <name evidence="2" type="ORF">AQJ30_05480</name>
</gene>
<sequence length="77" mass="8060">MRMHRAATGAAAVLVLAGGGILMGAAGAQAAPTACHTVIRVVPVTVVVPQQVYENGHWVTRYVPVTRYDTISTIVCD</sequence>
<reference evidence="2 3" key="1">
    <citation type="submission" date="2015-10" db="EMBL/GenBank/DDBJ databases">
        <title>Draft genome sequence of Streptomyces longwoodensis DSM 41677, type strain for the species Streptomyces longwoodensis.</title>
        <authorList>
            <person name="Ruckert C."/>
            <person name="Winkler A."/>
            <person name="Kalinowski J."/>
            <person name="Kampfer P."/>
            <person name="Glaeser S."/>
        </authorList>
    </citation>
    <scope>NUCLEOTIDE SEQUENCE [LARGE SCALE GENOMIC DNA]</scope>
    <source>
        <strain evidence="2 3">DSM 41677</strain>
    </source>
</reference>
<keyword evidence="3" id="KW-1185">Reference proteome</keyword>
<dbReference type="EMBL" id="LMWS01000008">
    <property type="protein sequence ID" value="KUN40134.1"/>
    <property type="molecule type" value="Genomic_DNA"/>
</dbReference>
<feature type="chain" id="PRO_5007154610" evidence="1">
    <location>
        <begin position="31"/>
        <end position="77"/>
    </location>
</feature>
<accession>A0A117QPT6</accession>
<comment type="caution">
    <text evidence="2">The sequence shown here is derived from an EMBL/GenBank/DDBJ whole genome shotgun (WGS) entry which is preliminary data.</text>
</comment>
<evidence type="ECO:0000313" key="3">
    <source>
        <dbReference type="Proteomes" id="UP000053271"/>
    </source>
</evidence>
<protein>
    <submittedName>
        <fullName evidence="2">Uncharacterized protein</fullName>
    </submittedName>
</protein>
<evidence type="ECO:0000256" key="1">
    <source>
        <dbReference type="SAM" id="SignalP"/>
    </source>
</evidence>